<gene>
    <name evidence="10" type="ORF">FMOSSE_LOCUS9423</name>
</gene>
<dbReference type="Pfam" id="PF08312">
    <property type="entry name" value="cwf21"/>
    <property type="match status" value="1"/>
</dbReference>
<keyword evidence="4" id="KW-0747">Spliceosome</keyword>
<evidence type="ECO:0000256" key="4">
    <source>
        <dbReference type="ARBA" id="ARBA00022728"/>
    </source>
</evidence>
<dbReference type="InterPro" id="IPR051372">
    <property type="entry name" value="CWC21"/>
</dbReference>
<feature type="compositionally biased region" description="Basic residues" evidence="8">
    <location>
        <begin position="267"/>
        <end position="276"/>
    </location>
</feature>
<proteinExistence type="inferred from homology"/>
<keyword evidence="11" id="KW-1185">Reference proteome</keyword>
<dbReference type="GO" id="GO:0006397">
    <property type="term" value="P:mRNA processing"/>
    <property type="evidence" value="ECO:0007669"/>
    <property type="project" value="UniProtKB-KW"/>
</dbReference>
<evidence type="ECO:0000256" key="3">
    <source>
        <dbReference type="ARBA" id="ARBA00022664"/>
    </source>
</evidence>
<keyword evidence="7" id="KW-0175">Coiled coil</keyword>
<dbReference type="CDD" id="cd21373">
    <property type="entry name" value="cwf21_SRRM2-like"/>
    <property type="match status" value="1"/>
</dbReference>
<comment type="similarity">
    <text evidence="2">Belongs to the CWC21 family.</text>
</comment>
<dbReference type="SMART" id="SM01115">
    <property type="entry name" value="cwf21"/>
    <property type="match status" value="1"/>
</dbReference>
<evidence type="ECO:0000256" key="2">
    <source>
        <dbReference type="ARBA" id="ARBA00005954"/>
    </source>
</evidence>
<evidence type="ECO:0000256" key="1">
    <source>
        <dbReference type="ARBA" id="ARBA00004123"/>
    </source>
</evidence>
<dbReference type="PANTHER" id="PTHR36562">
    <property type="entry name" value="SERINE/ARGININE REPETITIVE MATRIX 2"/>
    <property type="match status" value="1"/>
</dbReference>
<feature type="domain" description="CWF21" evidence="9">
    <location>
        <begin position="57"/>
        <end position="102"/>
    </location>
</feature>
<feature type="compositionally biased region" description="Basic and acidic residues" evidence="8">
    <location>
        <begin position="399"/>
        <end position="428"/>
    </location>
</feature>
<feature type="compositionally biased region" description="Basic and acidic residues" evidence="8">
    <location>
        <begin position="190"/>
        <end position="236"/>
    </location>
</feature>
<evidence type="ECO:0000256" key="8">
    <source>
        <dbReference type="SAM" id="MobiDB-lite"/>
    </source>
</evidence>
<reference evidence="10" key="1">
    <citation type="submission" date="2021-06" db="EMBL/GenBank/DDBJ databases">
        <authorList>
            <person name="Kallberg Y."/>
            <person name="Tangrot J."/>
            <person name="Rosling A."/>
        </authorList>
    </citation>
    <scope>NUCLEOTIDE SEQUENCE</scope>
    <source>
        <strain evidence="10">87-6 pot B 2015</strain>
    </source>
</reference>
<keyword evidence="6" id="KW-0539">Nucleus</keyword>
<evidence type="ECO:0000259" key="9">
    <source>
        <dbReference type="SMART" id="SM01115"/>
    </source>
</evidence>
<feature type="compositionally biased region" description="Basic residues" evidence="8">
    <location>
        <begin position="312"/>
        <end position="327"/>
    </location>
</feature>
<evidence type="ECO:0000256" key="7">
    <source>
        <dbReference type="SAM" id="Coils"/>
    </source>
</evidence>
<protein>
    <submittedName>
        <fullName evidence="10">670_t:CDS:1</fullName>
    </submittedName>
</protein>
<evidence type="ECO:0000313" key="10">
    <source>
        <dbReference type="EMBL" id="CAG8610360.1"/>
    </source>
</evidence>
<feature type="region of interest" description="Disordered" evidence="8">
    <location>
        <begin position="190"/>
        <end position="437"/>
    </location>
</feature>
<feature type="compositionally biased region" description="Low complexity" evidence="8">
    <location>
        <begin position="244"/>
        <end position="259"/>
    </location>
</feature>
<dbReference type="GO" id="GO:0005681">
    <property type="term" value="C:spliceosomal complex"/>
    <property type="evidence" value="ECO:0007669"/>
    <property type="project" value="UniProtKB-KW"/>
</dbReference>
<dbReference type="Proteomes" id="UP000789375">
    <property type="component" value="Unassembled WGS sequence"/>
</dbReference>
<dbReference type="EMBL" id="CAJVPP010002748">
    <property type="protein sequence ID" value="CAG8610360.1"/>
    <property type="molecule type" value="Genomic_DNA"/>
</dbReference>
<comment type="caution">
    <text evidence="10">The sequence shown here is derived from an EMBL/GenBank/DDBJ whole genome shotgun (WGS) entry which is preliminary data.</text>
</comment>
<keyword evidence="5" id="KW-0508">mRNA splicing</keyword>
<accession>A0A9N9CQJ7</accession>
<evidence type="ECO:0000256" key="5">
    <source>
        <dbReference type="ARBA" id="ARBA00023187"/>
    </source>
</evidence>
<dbReference type="PANTHER" id="PTHR36562:SF5">
    <property type="entry name" value="SERINE_ARGININE REPETITIVE MATRIX 2"/>
    <property type="match status" value="1"/>
</dbReference>
<sequence>MYGNVGLSTPRGSGTNGYVVRNLSFIRPRKDIQIESLDEAKANASTFANRKPNQEILDHERKRQVELKCITFQQELEEAGKTEEEIEQEVNSFRQSMLRSIDIVKDNKNIQEYQTHHLSQAKITENEKMMRALGINSQYYVEGAAFDRELQETKKQERIIQREKDLEEHQKRLEEKERELIERDKKWEEKWEEDKKKKEKLRNLLREKESHPVEKDDDREYYYRREEIHKNNYKTREKSRKRNSSVSESGSESSNTESNSSRDTRGKRYHMSRRVSKQGDSDINEKYSRRNNNDHSDRETERYHNSRDHRMPRSPKRRQGSPTRRRNRDNSIPSSRRNRDGSLSPLPRRNRDSVSPFQRYRDNSFSPSRRSQRNHSSKEFSTNSERKSFRSVSPPSYRHYQDDNVRSRYRNEFKSRRDIYSSEKRNDYSPRSNNGKA</sequence>
<dbReference type="AlphaFoldDB" id="A0A9N9CQJ7"/>
<dbReference type="Gene3D" id="6.10.140.420">
    <property type="match status" value="1"/>
</dbReference>
<dbReference type="GO" id="GO:0008380">
    <property type="term" value="P:RNA splicing"/>
    <property type="evidence" value="ECO:0007669"/>
    <property type="project" value="UniProtKB-KW"/>
</dbReference>
<evidence type="ECO:0000313" key="11">
    <source>
        <dbReference type="Proteomes" id="UP000789375"/>
    </source>
</evidence>
<name>A0A9N9CQJ7_FUNMO</name>
<organism evidence="10 11">
    <name type="scientific">Funneliformis mosseae</name>
    <name type="common">Endomycorrhizal fungus</name>
    <name type="synonym">Glomus mosseae</name>
    <dbReference type="NCBI Taxonomy" id="27381"/>
    <lineage>
        <taxon>Eukaryota</taxon>
        <taxon>Fungi</taxon>
        <taxon>Fungi incertae sedis</taxon>
        <taxon>Mucoromycota</taxon>
        <taxon>Glomeromycotina</taxon>
        <taxon>Glomeromycetes</taxon>
        <taxon>Glomerales</taxon>
        <taxon>Glomeraceae</taxon>
        <taxon>Funneliformis</taxon>
    </lineage>
</organism>
<feature type="compositionally biased region" description="Basic and acidic residues" evidence="8">
    <location>
        <begin position="277"/>
        <end position="311"/>
    </location>
</feature>
<comment type="subcellular location">
    <subcellularLocation>
        <location evidence="1">Nucleus</location>
    </subcellularLocation>
</comment>
<dbReference type="InterPro" id="IPR013170">
    <property type="entry name" value="mRNA_splic_Cwf21_dom"/>
</dbReference>
<feature type="coiled-coil region" evidence="7">
    <location>
        <begin position="69"/>
        <end position="96"/>
    </location>
</feature>
<keyword evidence="3" id="KW-0507">mRNA processing</keyword>
<evidence type="ECO:0000256" key="6">
    <source>
        <dbReference type="ARBA" id="ARBA00023242"/>
    </source>
</evidence>